<evidence type="ECO:0008006" key="4">
    <source>
        <dbReference type="Google" id="ProtNLM"/>
    </source>
</evidence>
<reference evidence="2" key="2">
    <citation type="journal article" date="2021" name="PeerJ">
        <title>Extensive microbial diversity within the chicken gut microbiome revealed by metagenomics and culture.</title>
        <authorList>
            <person name="Gilroy R."/>
            <person name="Ravi A."/>
            <person name="Getino M."/>
            <person name="Pursley I."/>
            <person name="Horton D.L."/>
            <person name="Alikhan N.F."/>
            <person name="Baker D."/>
            <person name="Gharbi K."/>
            <person name="Hall N."/>
            <person name="Watson M."/>
            <person name="Adriaenssens E.M."/>
            <person name="Foster-Nyarko E."/>
            <person name="Jarju S."/>
            <person name="Secka A."/>
            <person name="Antonio M."/>
            <person name="Oren A."/>
            <person name="Chaudhuri R.R."/>
            <person name="La Ragione R."/>
            <person name="Hildebrand F."/>
            <person name="Pallen M.J."/>
        </authorList>
    </citation>
    <scope>NUCLEOTIDE SEQUENCE</scope>
    <source>
        <strain evidence="2">B2-22910</strain>
    </source>
</reference>
<evidence type="ECO:0000313" key="3">
    <source>
        <dbReference type="Proteomes" id="UP000823603"/>
    </source>
</evidence>
<gene>
    <name evidence="2" type="ORF">IAB82_04240</name>
</gene>
<organism evidence="2 3">
    <name type="scientific">Candidatus Cryptobacteroides faecavium</name>
    <dbReference type="NCBI Taxonomy" id="2840762"/>
    <lineage>
        <taxon>Bacteria</taxon>
        <taxon>Pseudomonadati</taxon>
        <taxon>Bacteroidota</taxon>
        <taxon>Bacteroidia</taxon>
        <taxon>Bacteroidales</taxon>
        <taxon>Candidatus Cryptobacteroides</taxon>
    </lineage>
</organism>
<comment type="caution">
    <text evidence="2">The sequence shown here is derived from an EMBL/GenBank/DDBJ whole genome shotgun (WGS) entry which is preliminary data.</text>
</comment>
<evidence type="ECO:0000313" key="2">
    <source>
        <dbReference type="EMBL" id="MBO8470989.1"/>
    </source>
</evidence>
<protein>
    <recommendedName>
        <fullName evidence="4">Lipoprotein</fullName>
    </recommendedName>
</protein>
<accession>A0A9D9NF30</accession>
<reference evidence="2" key="1">
    <citation type="submission" date="2020-10" db="EMBL/GenBank/DDBJ databases">
        <authorList>
            <person name="Gilroy R."/>
        </authorList>
    </citation>
    <scope>NUCLEOTIDE SEQUENCE</scope>
    <source>
        <strain evidence="2">B2-22910</strain>
    </source>
</reference>
<evidence type="ECO:0000256" key="1">
    <source>
        <dbReference type="SAM" id="SignalP"/>
    </source>
</evidence>
<dbReference type="AlphaFoldDB" id="A0A9D9NF30"/>
<dbReference type="Proteomes" id="UP000823603">
    <property type="component" value="Unassembled WGS sequence"/>
</dbReference>
<name>A0A9D9NF30_9BACT</name>
<keyword evidence="1" id="KW-0732">Signal</keyword>
<feature type="signal peptide" evidence="1">
    <location>
        <begin position="1"/>
        <end position="24"/>
    </location>
</feature>
<sequence>MNAHFIISAIAAAGMLMATTGISAQEVATKKDYRKIEKHEKFLNKQVKDRAIKDARKEARKLEKQGYRAPVGKLPIDKQLEKAWQCQYEMDSDGYPFYFIATAKTTGSNYSAAQMQAVNLAKLDLAGQIQTRVSQLIEAKVANDEISSEEAVSLNSFVSASKNVISNTLGRVLILVEIYRVAENGNNEVQVTLGYNSKLATQEAIKAVQKSMDEEAGELMDELDSLLGIE</sequence>
<feature type="chain" id="PRO_5038571495" description="Lipoprotein" evidence="1">
    <location>
        <begin position="25"/>
        <end position="230"/>
    </location>
</feature>
<dbReference type="EMBL" id="JADIMB010000059">
    <property type="protein sequence ID" value="MBO8470989.1"/>
    <property type="molecule type" value="Genomic_DNA"/>
</dbReference>
<proteinExistence type="predicted"/>